<dbReference type="HOGENOM" id="CLU_004184_4_0_1"/>
<dbReference type="Pfam" id="PF26639">
    <property type="entry name" value="Het-6_barrel"/>
    <property type="match status" value="1"/>
</dbReference>
<reference evidence="2 3" key="1">
    <citation type="journal article" date="2009" name="PLoS Genet.">
        <title>The genome of Nectria haematococca: contribution of supernumerary chromosomes to gene expansion.</title>
        <authorList>
            <person name="Coleman J.J."/>
            <person name="Rounsley S.D."/>
            <person name="Rodriguez-Carres M."/>
            <person name="Kuo A."/>
            <person name="Wasmann C.C."/>
            <person name="Grimwood J."/>
            <person name="Schmutz J."/>
            <person name="Taga M."/>
            <person name="White G.J."/>
            <person name="Zhou S."/>
            <person name="Schwartz D.C."/>
            <person name="Freitag M."/>
            <person name="Ma L.J."/>
            <person name="Danchin E.G."/>
            <person name="Henrissat B."/>
            <person name="Coutinho P.M."/>
            <person name="Nelson D.R."/>
            <person name="Straney D."/>
            <person name="Napoli C.A."/>
            <person name="Barker B.M."/>
            <person name="Gribskov M."/>
            <person name="Rep M."/>
            <person name="Kroken S."/>
            <person name="Molnar I."/>
            <person name="Rensing C."/>
            <person name="Kennell J.C."/>
            <person name="Zamora J."/>
            <person name="Farman M.L."/>
            <person name="Selker E.U."/>
            <person name="Salamov A."/>
            <person name="Shapiro H."/>
            <person name="Pangilinan J."/>
            <person name="Lindquist E."/>
            <person name="Lamers C."/>
            <person name="Grigoriev I.V."/>
            <person name="Geiser D.M."/>
            <person name="Covert S.F."/>
            <person name="Temporini E."/>
            <person name="Vanetten H.D."/>
        </authorList>
    </citation>
    <scope>NUCLEOTIDE SEQUENCE [LARGE SCALE GENOMIC DNA]</scope>
    <source>
        <strain evidence="3">ATCC MYA-4622 / CBS 123669 / FGSC 9596 / NRRL 45880 / 77-13-4</strain>
    </source>
</reference>
<dbReference type="OMA" id="LWSAMYD"/>
<sequence>MYESHVLPTPTSIRLLDIIESRDDVIRCSMSVVDLEDEGLEFAAISYTWGDPITVHEDPMPDITGLTMEQHASQLPFSYFTSPMGPDGESICMVDGAKLDFYAKYNYIPREELRWQNRSSREVEVDGNQVPVEENLFLCFEALLNIRKRLDEASGEDNDQDSEKKKWPPVWADALCINQSDLAERASQVKLMGQLYRTASLVYAWVGKLDRLSYRALLAMGTILDFDATRSHARDSSYPEQEEVTLSSVTGMTVVDWFAVFALFQRLWFRRAWVAQEVVFAPNRYMICGPTVFDMNFVLAVVAFFEETGLDYELCQLGRNFLTDRAASDQTQHWEKLASFSSHSPDTMKELQVNPRDALSFILGCHHTRSRLGLCNAGMPMVFERRPLHLLSVLSHFRDLEATDPRDKIFAFLNLAEDNLGLVPDYSAEVRDVFIQAARAMINKRRGSKLAVLSHLQDSSGTRIQGLPSWVPDFSARLGRIPFDQGGHDDRFCAGTGLEIDIEDFCFHIYPDDTLAVKAIKVDQVAVSTELGDDAVIQALRLALRGPPRYLINPRAWFAGSNRHIRPPRAITRVEALWRTLVIDNLTEMEEDHGSLESRDNLGIGFSNWILTDILEARDLLIEWANLEQDQWTRILIDKSFCTRMALWSALYDGKQPSEELAIPDLQKFAEDLTEKIEREGKRSDEQEEDDDGSLCHREFLPTATHIRECFHAEVDEAEGDKDPLRGKYKRPSMQRLTPLERRKLRNFEKNMRNATEGRKLFMTESGLFGLGPKSLGQDASSKDEVWILMGARVPFILHHVEGSKYRVVGESYVHGIIGTTGSMDTVAQVWKTYA</sequence>
<name>C7ZQK1_FUSV7</name>
<dbReference type="Pfam" id="PF06985">
    <property type="entry name" value="HET"/>
    <property type="match status" value="1"/>
</dbReference>
<dbReference type="Proteomes" id="UP000005206">
    <property type="component" value="Unassembled WGS sequence"/>
</dbReference>
<dbReference type="KEGG" id="nhe:NECHADRAFT_98362"/>
<dbReference type="VEuPathDB" id="FungiDB:NECHADRAFT_98362"/>
<protein>
    <recommendedName>
        <fullName evidence="1">Heterokaryon incompatibility domain-containing protein</fullName>
    </recommendedName>
</protein>
<organism evidence="2 3">
    <name type="scientific">Fusarium vanettenii (strain ATCC MYA-4622 / CBS 123669 / FGSC 9596 / NRRL 45880 / 77-13-4)</name>
    <name type="common">Fusarium solani subsp. pisi</name>
    <dbReference type="NCBI Taxonomy" id="660122"/>
    <lineage>
        <taxon>Eukaryota</taxon>
        <taxon>Fungi</taxon>
        <taxon>Dikarya</taxon>
        <taxon>Ascomycota</taxon>
        <taxon>Pezizomycotina</taxon>
        <taxon>Sordariomycetes</taxon>
        <taxon>Hypocreomycetidae</taxon>
        <taxon>Hypocreales</taxon>
        <taxon>Nectriaceae</taxon>
        <taxon>Fusarium</taxon>
        <taxon>Fusarium solani species complex</taxon>
        <taxon>Fusarium vanettenii</taxon>
    </lineage>
</organism>
<dbReference type="OrthoDB" id="2157530at2759"/>
<dbReference type="InterPro" id="IPR052895">
    <property type="entry name" value="HetReg/Transcr_Mod"/>
</dbReference>
<evidence type="ECO:0000259" key="1">
    <source>
        <dbReference type="Pfam" id="PF06985"/>
    </source>
</evidence>
<feature type="domain" description="Heterokaryon incompatibility" evidence="1">
    <location>
        <begin position="167"/>
        <end position="277"/>
    </location>
</feature>
<dbReference type="RefSeq" id="XP_003039431.1">
    <property type="nucleotide sequence ID" value="XM_003039385.1"/>
</dbReference>
<gene>
    <name evidence="2" type="ORF">NECHADRAFT_98362</name>
</gene>
<evidence type="ECO:0000313" key="3">
    <source>
        <dbReference type="Proteomes" id="UP000005206"/>
    </source>
</evidence>
<dbReference type="STRING" id="660122.C7ZQK1"/>
<dbReference type="eggNOG" id="ENOG502SJB0">
    <property type="taxonomic scope" value="Eukaryota"/>
</dbReference>
<keyword evidence="3" id="KW-1185">Reference proteome</keyword>
<proteinExistence type="predicted"/>
<accession>C7ZQK1</accession>
<dbReference type="PANTHER" id="PTHR24148:SF73">
    <property type="entry name" value="HET DOMAIN PROTEIN (AFU_ORTHOLOGUE AFUA_8G01020)"/>
    <property type="match status" value="1"/>
</dbReference>
<dbReference type="InterPro" id="IPR010730">
    <property type="entry name" value="HET"/>
</dbReference>
<dbReference type="AlphaFoldDB" id="C7ZQK1"/>
<dbReference type="InParanoid" id="C7ZQK1"/>
<dbReference type="EMBL" id="GG698998">
    <property type="protein sequence ID" value="EEU33718.1"/>
    <property type="molecule type" value="Genomic_DNA"/>
</dbReference>
<dbReference type="PANTHER" id="PTHR24148">
    <property type="entry name" value="ANKYRIN REPEAT DOMAIN-CONTAINING PROTEIN 39 HOMOLOG-RELATED"/>
    <property type="match status" value="1"/>
</dbReference>
<evidence type="ECO:0000313" key="2">
    <source>
        <dbReference type="EMBL" id="EEU33718.1"/>
    </source>
</evidence>
<dbReference type="GeneID" id="9666943"/>